<name>A0AAE3V8D4_9FIRM</name>
<organism evidence="5 6">
    <name type="scientific">Moryella indoligenes</name>
    <dbReference type="NCBI Taxonomy" id="371674"/>
    <lineage>
        <taxon>Bacteria</taxon>
        <taxon>Bacillati</taxon>
        <taxon>Bacillota</taxon>
        <taxon>Clostridia</taxon>
        <taxon>Lachnospirales</taxon>
        <taxon>Lachnospiraceae</taxon>
        <taxon>Moryella</taxon>
    </lineage>
</organism>
<dbReference type="PANTHER" id="PTHR30146">
    <property type="entry name" value="LACI-RELATED TRANSCRIPTIONAL REPRESSOR"/>
    <property type="match status" value="1"/>
</dbReference>
<dbReference type="PRINTS" id="PR00035">
    <property type="entry name" value="HTHGNTR"/>
</dbReference>
<dbReference type="SUPFAM" id="SSF53822">
    <property type="entry name" value="Periplasmic binding protein-like I"/>
    <property type="match status" value="1"/>
</dbReference>
<sequence length="360" mass="39888">MSKEKFRYSMIYDDIKNDILNDVYKVGSLLPTEQVFSLKYDVNRSTLRKAMQMLADEGLIEKCPGKGTIVLSSVPIAPEPQKVITNKNIGFFLPKENIITEPFYSSLFNILERDFQKNGCSLIYTTLDASDNIADKVTALGLSGIVFVSNVVQKHIEYAVNQKIPCVLVNSYSDKLPSVLSDNRKGAYLAGRYLIEHGHKTVALLSGVRSYLSNQERTAGFLQAFQEEGLSIPPELILETGSWLYDAAEMVCFNFFSTYKGKMPTALFAFNDRLATGAINAICKAGLTVPDDVSVIGYDNLGYYNIISPRITTVETHIEAISESTAMHMIWQVNNGSCLPVKVLTSVEVIPGETVRSLLC</sequence>
<evidence type="ECO:0000313" key="6">
    <source>
        <dbReference type="Proteomes" id="UP001241537"/>
    </source>
</evidence>
<comment type="caution">
    <text evidence="5">The sequence shown here is derived from an EMBL/GenBank/DDBJ whole genome shotgun (WGS) entry which is preliminary data.</text>
</comment>
<keyword evidence="3" id="KW-0804">Transcription</keyword>
<dbReference type="InterPro" id="IPR036388">
    <property type="entry name" value="WH-like_DNA-bd_sf"/>
</dbReference>
<evidence type="ECO:0000256" key="2">
    <source>
        <dbReference type="ARBA" id="ARBA00023125"/>
    </source>
</evidence>
<dbReference type="Gene3D" id="3.40.50.2300">
    <property type="match status" value="2"/>
</dbReference>
<dbReference type="PANTHER" id="PTHR30146:SF24">
    <property type="entry name" value="XYLOSE OPERON REGULATORY PROTEIN"/>
    <property type="match status" value="1"/>
</dbReference>
<reference evidence="5" key="1">
    <citation type="submission" date="2023-07" db="EMBL/GenBank/DDBJ databases">
        <title>Genomic Encyclopedia of Type Strains, Phase IV (KMG-IV): sequencing the most valuable type-strain genomes for metagenomic binning, comparative biology and taxonomic classification.</title>
        <authorList>
            <person name="Goeker M."/>
        </authorList>
    </citation>
    <scope>NUCLEOTIDE SEQUENCE</scope>
    <source>
        <strain evidence="5">DSM 19659</strain>
    </source>
</reference>
<dbReference type="EMBL" id="JAUSTO010000002">
    <property type="protein sequence ID" value="MDQ0151679.1"/>
    <property type="molecule type" value="Genomic_DNA"/>
</dbReference>
<dbReference type="RefSeq" id="WP_307252410.1">
    <property type="nucleotide sequence ID" value="NZ_JAUSTO010000002.1"/>
</dbReference>
<dbReference type="Proteomes" id="UP001241537">
    <property type="component" value="Unassembled WGS sequence"/>
</dbReference>
<accession>A0AAE3V8D4</accession>
<dbReference type="AlphaFoldDB" id="A0AAE3V8D4"/>
<dbReference type="Pfam" id="PF13377">
    <property type="entry name" value="Peripla_BP_3"/>
    <property type="match status" value="1"/>
</dbReference>
<dbReference type="CDD" id="cd06267">
    <property type="entry name" value="PBP1_LacI_sugar_binding-like"/>
    <property type="match status" value="1"/>
</dbReference>
<dbReference type="CDD" id="cd07377">
    <property type="entry name" value="WHTH_GntR"/>
    <property type="match status" value="1"/>
</dbReference>
<keyword evidence="6" id="KW-1185">Reference proteome</keyword>
<evidence type="ECO:0000259" key="4">
    <source>
        <dbReference type="PROSITE" id="PS50949"/>
    </source>
</evidence>
<keyword evidence="2" id="KW-0238">DNA-binding</keyword>
<dbReference type="InterPro" id="IPR046335">
    <property type="entry name" value="LacI/GalR-like_sensor"/>
</dbReference>
<dbReference type="GO" id="GO:0003700">
    <property type="term" value="F:DNA-binding transcription factor activity"/>
    <property type="evidence" value="ECO:0007669"/>
    <property type="project" value="InterPro"/>
</dbReference>
<dbReference type="InterPro" id="IPR036390">
    <property type="entry name" value="WH_DNA-bd_sf"/>
</dbReference>
<evidence type="ECO:0000256" key="1">
    <source>
        <dbReference type="ARBA" id="ARBA00023015"/>
    </source>
</evidence>
<keyword evidence="1" id="KW-0805">Transcription regulation</keyword>
<dbReference type="SUPFAM" id="SSF46785">
    <property type="entry name" value="Winged helix' DNA-binding domain"/>
    <property type="match status" value="1"/>
</dbReference>
<evidence type="ECO:0000256" key="3">
    <source>
        <dbReference type="ARBA" id="ARBA00023163"/>
    </source>
</evidence>
<dbReference type="InterPro" id="IPR028082">
    <property type="entry name" value="Peripla_BP_I"/>
</dbReference>
<dbReference type="InterPro" id="IPR000524">
    <property type="entry name" value="Tscrpt_reg_HTH_GntR"/>
</dbReference>
<feature type="domain" description="HTH gntR-type" evidence="4">
    <location>
        <begin position="5"/>
        <end position="73"/>
    </location>
</feature>
<dbReference type="Pfam" id="PF00392">
    <property type="entry name" value="GntR"/>
    <property type="match status" value="1"/>
</dbReference>
<dbReference type="PROSITE" id="PS50949">
    <property type="entry name" value="HTH_GNTR"/>
    <property type="match status" value="1"/>
</dbReference>
<protein>
    <submittedName>
        <fullName evidence="5">LacI family transcriptional regulator</fullName>
    </submittedName>
</protein>
<gene>
    <name evidence="5" type="ORF">J2S20_000359</name>
</gene>
<dbReference type="SMART" id="SM00345">
    <property type="entry name" value="HTH_GNTR"/>
    <property type="match status" value="1"/>
</dbReference>
<evidence type="ECO:0000313" key="5">
    <source>
        <dbReference type="EMBL" id="MDQ0151679.1"/>
    </source>
</evidence>
<proteinExistence type="predicted"/>
<dbReference type="Gene3D" id="1.10.10.10">
    <property type="entry name" value="Winged helix-like DNA-binding domain superfamily/Winged helix DNA-binding domain"/>
    <property type="match status" value="1"/>
</dbReference>
<dbReference type="GO" id="GO:0000976">
    <property type="term" value="F:transcription cis-regulatory region binding"/>
    <property type="evidence" value="ECO:0007669"/>
    <property type="project" value="TreeGrafter"/>
</dbReference>